<keyword evidence="1" id="KW-0418">Kinase</keyword>
<accession>A0ACD1AEQ4</accession>
<protein>
    <submittedName>
        <fullName evidence="1">Shikimate kinase</fullName>
    </submittedName>
</protein>
<name>A0ACD1AEQ4_9FIRM</name>
<evidence type="ECO:0000313" key="1">
    <source>
        <dbReference type="EMBL" id="QOX64864.1"/>
    </source>
</evidence>
<reference evidence="1" key="1">
    <citation type="submission" date="2019-08" db="EMBL/GenBank/DDBJ databases">
        <title>Genome sequence of Clostridiales bacterium MT110.</title>
        <authorList>
            <person name="Cao J."/>
        </authorList>
    </citation>
    <scope>NUCLEOTIDE SEQUENCE</scope>
    <source>
        <strain evidence="1">MT110</strain>
    </source>
</reference>
<proteinExistence type="predicted"/>
<sequence>MNNRIFLIGYMGSGKSTVSSILSEKTGFPCIDMDQEIESAEGMPIRKIFMKYGEHEFRNKESELLDKLCHVTGAVDLLAGEATGEAKVLNKVSKYEAFGQIEGGLIVSCGGGVILDDLNRTILNQQCTIFLEADPKTLFQRVNGDENRPFAFMDVQNENERLQKFLSLYQKREALYREAAAITVQTDGKSPQEIADEIVHLIK</sequence>
<gene>
    <name evidence="1" type="ORF">FRZ06_16670</name>
</gene>
<keyword evidence="2" id="KW-1185">Reference proteome</keyword>
<evidence type="ECO:0000313" key="2">
    <source>
        <dbReference type="Proteomes" id="UP000594014"/>
    </source>
</evidence>
<dbReference type="EMBL" id="CP042469">
    <property type="protein sequence ID" value="QOX64864.1"/>
    <property type="molecule type" value="Genomic_DNA"/>
</dbReference>
<organism evidence="1 2">
    <name type="scientific">Anoxybacterium hadale</name>
    <dbReference type="NCBI Taxonomy" id="3408580"/>
    <lineage>
        <taxon>Bacteria</taxon>
        <taxon>Bacillati</taxon>
        <taxon>Bacillota</taxon>
        <taxon>Clostridia</taxon>
        <taxon>Peptostreptococcales</taxon>
        <taxon>Anaerovoracaceae</taxon>
        <taxon>Anoxybacterium</taxon>
    </lineage>
</organism>
<dbReference type="Proteomes" id="UP000594014">
    <property type="component" value="Chromosome"/>
</dbReference>
<keyword evidence="1" id="KW-0808">Transferase</keyword>